<dbReference type="Gene3D" id="3.40.50.620">
    <property type="entry name" value="HUPs"/>
    <property type="match status" value="1"/>
</dbReference>
<keyword evidence="5" id="KW-1185">Reference proteome</keyword>
<dbReference type="PANTHER" id="PTHR46268:SF6">
    <property type="entry name" value="UNIVERSAL STRESS PROTEIN UP12"/>
    <property type="match status" value="1"/>
</dbReference>
<evidence type="ECO:0000259" key="3">
    <source>
        <dbReference type="Pfam" id="PF00582"/>
    </source>
</evidence>
<dbReference type="EMBL" id="BDFD01000007">
    <property type="protein sequence ID" value="GAV20144.1"/>
    <property type="molecule type" value="Genomic_DNA"/>
</dbReference>
<feature type="domain" description="UspA" evidence="3">
    <location>
        <begin position="5"/>
        <end position="143"/>
    </location>
</feature>
<dbReference type="STRING" id="1921010.MMIC_P1106"/>
<evidence type="ECO:0000313" key="5">
    <source>
        <dbReference type="Proteomes" id="UP000231632"/>
    </source>
</evidence>
<dbReference type="AlphaFoldDB" id="A0A1L8CML4"/>
<name>A0A1L8CML4_9PROT</name>
<dbReference type="OrthoDB" id="5295044at2"/>
<dbReference type="InterPro" id="IPR014729">
    <property type="entry name" value="Rossmann-like_a/b/a_fold"/>
</dbReference>
<dbReference type="GO" id="GO:0005737">
    <property type="term" value="C:cytoplasm"/>
    <property type="evidence" value="ECO:0007669"/>
    <property type="project" value="UniProtKB-SubCell"/>
</dbReference>
<dbReference type="PIRSF" id="PIRSF006276">
    <property type="entry name" value="UspA"/>
    <property type="match status" value="1"/>
</dbReference>
<evidence type="ECO:0000256" key="2">
    <source>
        <dbReference type="PIRNR" id="PIRNR006276"/>
    </source>
</evidence>
<dbReference type="InterPro" id="IPR006016">
    <property type="entry name" value="UspA"/>
</dbReference>
<comment type="subcellular location">
    <subcellularLocation>
        <location evidence="2">Cytoplasm</location>
    </subcellularLocation>
</comment>
<reference evidence="4 5" key="1">
    <citation type="journal article" date="2017" name="Arch. Microbiol.">
        <title>Mariprofundus micogutta sp. nov., a novel iron-oxidizing zetaproteobacterium isolated from a deep-sea hydrothermal field at the Bayonnaise knoll of the Izu-Ogasawara arc, and a description of Mariprofundales ord. nov. and Zetaproteobacteria classis nov.</title>
        <authorList>
            <person name="Makita H."/>
            <person name="Tanaka E."/>
            <person name="Mitsunobu S."/>
            <person name="Miyazaki M."/>
            <person name="Nunoura T."/>
            <person name="Uematsu K."/>
            <person name="Takaki Y."/>
            <person name="Nishi S."/>
            <person name="Shimamura S."/>
            <person name="Takai K."/>
        </authorList>
    </citation>
    <scope>NUCLEOTIDE SEQUENCE [LARGE SCALE GENOMIC DNA]</scope>
    <source>
        <strain evidence="4 5">ET2</strain>
    </source>
</reference>
<gene>
    <name evidence="4" type="ORF">MMIC_P1106</name>
</gene>
<dbReference type="InterPro" id="IPR006015">
    <property type="entry name" value="Universal_stress_UspA"/>
</dbReference>
<organism evidence="4 5">
    <name type="scientific">Mariprofundus micogutta</name>
    <dbReference type="NCBI Taxonomy" id="1921010"/>
    <lineage>
        <taxon>Bacteria</taxon>
        <taxon>Pseudomonadati</taxon>
        <taxon>Pseudomonadota</taxon>
        <taxon>Candidatius Mariprofundia</taxon>
        <taxon>Mariprofundales</taxon>
        <taxon>Mariprofundaceae</taxon>
        <taxon>Mariprofundus</taxon>
    </lineage>
</organism>
<dbReference type="PRINTS" id="PR01438">
    <property type="entry name" value="UNVRSLSTRESS"/>
</dbReference>
<comment type="similarity">
    <text evidence="1 2">Belongs to the universal stress protein A family.</text>
</comment>
<dbReference type="PANTHER" id="PTHR46268">
    <property type="entry name" value="STRESS RESPONSE PROTEIN NHAX"/>
    <property type="match status" value="1"/>
</dbReference>
<proteinExistence type="inferred from homology"/>
<protein>
    <recommendedName>
        <fullName evidence="2">Universal stress protein</fullName>
    </recommendedName>
</protein>
<dbReference type="RefSeq" id="WP_072659452.1">
    <property type="nucleotide sequence ID" value="NZ_BDFD01000007.1"/>
</dbReference>
<comment type="caution">
    <text evidence="4">The sequence shown here is derived from an EMBL/GenBank/DDBJ whole genome shotgun (WGS) entry which is preliminary data.</text>
</comment>
<sequence length="155" mass="17233">MIRHNKILVPYDFSEQATEAVRRAAVLAGKFDAELHLLHVLEPSVYFETDMVSIPPIDEVNHAAHDGAVHRMQALSEQFDFDVETHVEESAGDPSRFICDFAASLPADLIVIGRHDEKGVIEHMLTGSTAERVVAHAPCSVLVTMPHDLLEDKRE</sequence>
<evidence type="ECO:0000313" key="4">
    <source>
        <dbReference type="EMBL" id="GAV20144.1"/>
    </source>
</evidence>
<evidence type="ECO:0000256" key="1">
    <source>
        <dbReference type="ARBA" id="ARBA00008791"/>
    </source>
</evidence>
<dbReference type="SUPFAM" id="SSF52402">
    <property type="entry name" value="Adenine nucleotide alpha hydrolases-like"/>
    <property type="match status" value="1"/>
</dbReference>
<dbReference type="CDD" id="cd00293">
    <property type="entry name" value="USP-like"/>
    <property type="match status" value="1"/>
</dbReference>
<accession>A0A1L8CML4</accession>
<dbReference type="Pfam" id="PF00582">
    <property type="entry name" value="Usp"/>
    <property type="match status" value="1"/>
</dbReference>
<keyword evidence="2" id="KW-0963">Cytoplasm</keyword>
<dbReference type="Proteomes" id="UP000231632">
    <property type="component" value="Unassembled WGS sequence"/>
</dbReference>